<protein>
    <submittedName>
        <fullName evidence="1">Uncharacterized protein</fullName>
    </submittedName>
</protein>
<evidence type="ECO:0000313" key="2">
    <source>
        <dbReference type="Proteomes" id="UP000009135"/>
    </source>
</evidence>
<dbReference type="KEGG" id="mhe:MHC_03135"/>
<keyword evidence="2" id="KW-1185">Reference proteome</keyword>
<gene>
    <name evidence="1" type="ordered locus">MHC_03135</name>
</gene>
<accession>H6N765</accession>
<reference evidence="1 2" key="1">
    <citation type="journal article" date="2012" name="J. Bacteriol.">
        <title>Complete genome sequence of Mycoplasma haemocanis strain Illinois.</title>
        <authorList>
            <person name="do Nascimento N.C."/>
            <person name="Guimaraes A.M."/>
            <person name="Santos A.P."/>
            <person name="Sanmiguel P.J."/>
            <person name="Messick J.B."/>
        </authorList>
    </citation>
    <scope>NUCLEOTIDE SEQUENCE [LARGE SCALE GENOMIC DNA]</scope>
    <source>
        <strain evidence="1 2">Illinois</strain>
    </source>
</reference>
<name>H6N765_MYCHN</name>
<dbReference type="HOGENOM" id="CLU_1298630_0_0_14"/>
<organism evidence="1 2">
    <name type="scientific">Mycoplasma haemocanis (strain Illinois)</name>
    <dbReference type="NCBI Taxonomy" id="1111676"/>
    <lineage>
        <taxon>Bacteria</taxon>
        <taxon>Bacillati</taxon>
        <taxon>Mycoplasmatota</taxon>
        <taxon>Mollicutes</taxon>
        <taxon>Mycoplasmataceae</taxon>
        <taxon>Mycoplasma</taxon>
    </lineage>
</organism>
<dbReference type="Proteomes" id="UP000009135">
    <property type="component" value="Chromosome"/>
</dbReference>
<dbReference type="AlphaFoldDB" id="H6N765"/>
<proteinExistence type="predicted"/>
<sequence length="212" mass="23261">MSKILLSGSVLTVGTGLGLGVSAIGGARSIQIIPEKSEKDSILDEVKENTNVITPNPSQIATVKCNIYSVHGSGSEKDTSKLEGEDFLSKEIMDESVKQQVQEACSKSGQAYVYKSKDKWIYRSSDEVKQEGGSSTSVQEEQCLLYAVQSDRSRTVKKVDKSFLDEKVKDVSEKKEIEESCTKTKKAYLANLGSKGWGYRPSDQTGSWKVEN</sequence>
<evidence type="ECO:0000313" key="1">
    <source>
        <dbReference type="EMBL" id="AEW45487.1"/>
    </source>
</evidence>
<dbReference type="EMBL" id="CP003199">
    <property type="protein sequence ID" value="AEW45487.1"/>
    <property type="molecule type" value="Genomic_DNA"/>
</dbReference>